<accession>A0A099I5I4</accession>
<dbReference type="PROSITE" id="PS51257">
    <property type="entry name" value="PROKAR_LIPOPROTEIN"/>
    <property type="match status" value="1"/>
</dbReference>
<evidence type="ECO:0000313" key="4">
    <source>
        <dbReference type="EMBL" id="MZH54416.1"/>
    </source>
</evidence>
<evidence type="ECO:0000313" key="5">
    <source>
        <dbReference type="Proteomes" id="UP000030008"/>
    </source>
</evidence>
<dbReference type="Gene3D" id="3.40.190.10">
    <property type="entry name" value="Periplasmic binding protein-like II"/>
    <property type="match status" value="1"/>
</dbReference>
<keyword evidence="1" id="KW-0732">Signal</keyword>
<dbReference type="PANTHER" id="PTHR43649">
    <property type="entry name" value="ARABINOSE-BINDING PROTEIN-RELATED"/>
    <property type="match status" value="1"/>
</dbReference>
<dbReference type="EMBL" id="JQIF01000063">
    <property type="protein sequence ID" value="KGJ52522.1"/>
    <property type="molecule type" value="Genomic_DNA"/>
</dbReference>
<sequence>MKKIRLAAACILLLSAMVLQGCSGNDHGLDPDKPITLTLWHYYSGSQKQAFDELVDEFNETQGKKQGISVDAVAKGSISNISADLKSSLEKKVNAPELPNIFAAYGDTAEDMEKAEKLVSINDYMSDEEMAEYVDDYMKDGSLHDHAYVNIFPIAKATEVMVINKNIWDEFAKKENVKLSDLDTWEGLARVSEKYYTYSGGKAFFARDALMNYLNAGSEQLGTPLFSITGHTGSFTVSRETMRKLWDQYYVPFVKGYYAKNGRFASDDMKTEDVVACVSSSAGATFFPKEIVRDDGTGYAVEYIVRGVPNFEGKKSYAITQGAGMAVSKSDEAHEYASVQFLKWFTEKERNTLFSAGSSYLPVKKEANSFASWNTITEAEKVTANQLVRDIVKTSMETVSTSTLTSQKSFNGSYEIRNYLETALNEKCAADARQIQQAVKNKDSREKAWKPYLSDENFNTWFEQITKDINEKMKDSDA</sequence>
<reference evidence="4" key="2">
    <citation type="journal article" date="2019" name="Nat. Med.">
        <title>A library of human gut bacterial isolates paired with longitudinal multiomics data enables mechanistic microbiome research.</title>
        <authorList>
            <person name="Poyet M."/>
            <person name="Groussin M."/>
            <person name="Gibbons S.M."/>
            <person name="Avila-Pacheco J."/>
            <person name="Jiang X."/>
            <person name="Kearney S.M."/>
            <person name="Perrotta A.R."/>
            <person name="Berdy B."/>
            <person name="Zhao S."/>
            <person name="Lieberman T.D."/>
            <person name="Swanson P.K."/>
            <person name="Smith M."/>
            <person name="Roesemann S."/>
            <person name="Alexander J.E."/>
            <person name="Rich S.A."/>
            <person name="Livny J."/>
            <person name="Vlamakis H."/>
            <person name="Clish C."/>
            <person name="Bullock K."/>
            <person name="Deik A."/>
            <person name="Scott J."/>
            <person name="Pierce K.A."/>
            <person name="Xavier R.J."/>
            <person name="Alm E.J."/>
        </authorList>
    </citation>
    <scope>NUCLEOTIDE SEQUENCE</scope>
    <source>
        <strain evidence="4">BIOML-A12</strain>
    </source>
</reference>
<dbReference type="Proteomes" id="UP000030008">
    <property type="component" value="Unassembled WGS sequence"/>
</dbReference>
<proteinExistence type="predicted"/>
<dbReference type="Proteomes" id="UP001203972">
    <property type="component" value="Unassembled WGS sequence"/>
</dbReference>
<feature type="chain" id="PRO_5043118514" evidence="1">
    <location>
        <begin position="22"/>
        <end position="478"/>
    </location>
</feature>
<dbReference type="SUPFAM" id="SSF53850">
    <property type="entry name" value="Periplasmic binding protein-like II"/>
    <property type="match status" value="1"/>
</dbReference>
<evidence type="ECO:0000313" key="2">
    <source>
        <dbReference type="EMBL" id="KGJ52522.1"/>
    </source>
</evidence>
<dbReference type="Pfam" id="PF13416">
    <property type="entry name" value="SBP_bac_8"/>
    <property type="match status" value="1"/>
</dbReference>
<dbReference type="EMBL" id="WWTN01000001">
    <property type="protein sequence ID" value="MZH54416.1"/>
    <property type="molecule type" value="Genomic_DNA"/>
</dbReference>
<evidence type="ECO:0000256" key="1">
    <source>
        <dbReference type="SAM" id="SignalP"/>
    </source>
</evidence>
<comment type="caution">
    <text evidence="2">The sequence shown here is derived from an EMBL/GenBank/DDBJ whole genome shotgun (WGS) entry which is preliminary data.</text>
</comment>
<dbReference type="RefSeq" id="WP_008817837.1">
    <property type="nucleotide sequence ID" value="NZ_AP025565.1"/>
</dbReference>
<evidence type="ECO:0000313" key="3">
    <source>
        <dbReference type="EMBL" id="MCR0234541.1"/>
    </source>
</evidence>
<dbReference type="InterPro" id="IPR050490">
    <property type="entry name" value="Bact_solute-bd_prot1"/>
</dbReference>
<reference evidence="2 5" key="1">
    <citation type="submission" date="2014-08" db="EMBL/GenBank/DDBJ databases">
        <title>Clostridium innocuum, an unnegligible vancomycin-resistant pathogen causing extra-intestinal infections.</title>
        <authorList>
            <person name="Feng Y."/>
            <person name="Chiu C.-H."/>
        </authorList>
    </citation>
    <scope>NUCLEOTIDE SEQUENCE [LARGE SCALE GENOMIC DNA]</scope>
    <source>
        <strain evidence="2 5">AN88</strain>
    </source>
</reference>
<name>A0A099I5I4_CLOIN</name>
<dbReference type="AlphaFoldDB" id="A0A099I5I4"/>
<organism evidence="2 5">
    <name type="scientific">Clostridium innocuum</name>
    <dbReference type="NCBI Taxonomy" id="1522"/>
    <lineage>
        <taxon>Bacteria</taxon>
        <taxon>Bacillati</taxon>
        <taxon>Bacillota</taxon>
        <taxon>Clostridia</taxon>
        <taxon>Eubacteriales</taxon>
        <taxon>Clostridiaceae</taxon>
        <taxon>Clostridium</taxon>
    </lineage>
</organism>
<dbReference type="Proteomes" id="UP000604383">
    <property type="component" value="Unassembled WGS sequence"/>
</dbReference>
<reference evidence="3" key="3">
    <citation type="journal article" date="2022" name="Clin. Infect. Dis.">
        <title>Association between Clostridium innocuum and antibiotic-associated diarrhea in adults and children: A cross-sectional study and comparative genomics analysis.</title>
        <authorList>
            <person name="Cherny K.E."/>
            <person name="Muscat E.B."/>
            <person name="Balaji A."/>
            <person name="Mukherjee J."/>
            <person name="Ozer E.A."/>
            <person name="Angarone M.P."/>
            <person name="Hauser A.R."/>
            <person name="Sichel J.S."/>
            <person name="Amponsah E."/>
            <person name="Kociolek L.K."/>
        </authorList>
    </citation>
    <scope>NUCLEOTIDE SEQUENCE</scope>
    <source>
        <strain evidence="3">NU1-AC-029v</strain>
    </source>
</reference>
<protein>
    <submittedName>
        <fullName evidence="3">Extracellular solute-binding protein</fullName>
    </submittedName>
</protein>
<gene>
    <name evidence="2" type="ORF">CIAN88_14115</name>
    <name evidence="4" type="ORF">GT664_01300</name>
    <name evidence="3" type="ORF">MKC95_17365</name>
</gene>
<dbReference type="InterPro" id="IPR006059">
    <property type="entry name" value="SBP"/>
</dbReference>
<dbReference type="EMBL" id="JAKTMA010000035">
    <property type="protein sequence ID" value="MCR0234541.1"/>
    <property type="molecule type" value="Genomic_DNA"/>
</dbReference>
<feature type="signal peptide" evidence="1">
    <location>
        <begin position="1"/>
        <end position="21"/>
    </location>
</feature>